<name>A0A6C2YRJ0_9BACT</name>
<evidence type="ECO:0000313" key="3">
    <source>
        <dbReference type="EMBL" id="VIP04278.1"/>
    </source>
</evidence>
<dbReference type="AlphaFoldDB" id="A0A6C2YRJ0"/>
<dbReference type="InterPro" id="IPR013229">
    <property type="entry name" value="PEGA"/>
</dbReference>
<feature type="compositionally biased region" description="Low complexity" evidence="1">
    <location>
        <begin position="200"/>
        <end position="209"/>
    </location>
</feature>
<feature type="compositionally biased region" description="Pro residues" evidence="1">
    <location>
        <begin position="188"/>
        <end position="199"/>
    </location>
</feature>
<gene>
    <name evidence="3" type="ORF">GMBLW1_49150</name>
</gene>
<sequence length="241" mass="26136">MPLGGIVAMRHRGSLGLVLVACLLTGCVERRFLVATDQPGAQVYVNGKSYGAAPVDVPFEYYGKYDITIVKDGFETIREQRRISPPWYAYPPFDFMVENMYPFTVRDRRVIDDFRMQPLPQPNVQELLLQGDALRARGRQLPDPGVPPLRDRPVQAAVPPAGNLPPDQRLVPPIVVQPENPALQGVPTRPPGTPVPSPATDPRLPGGPQLLPPQVVPQPDTPAPGSPLPPATNPPLNGVPG</sequence>
<dbReference type="Proteomes" id="UP000464378">
    <property type="component" value="Chromosome"/>
</dbReference>
<dbReference type="Pfam" id="PF08308">
    <property type="entry name" value="PEGA"/>
    <property type="match status" value="1"/>
</dbReference>
<protein>
    <recommendedName>
        <fullName evidence="2">PEGA domain-containing protein</fullName>
    </recommendedName>
</protein>
<keyword evidence="4" id="KW-1185">Reference proteome</keyword>
<proteinExistence type="predicted"/>
<feature type="region of interest" description="Disordered" evidence="1">
    <location>
        <begin position="138"/>
        <end position="241"/>
    </location>
</feature>
<accession>A0A6C2YRJ0</accession>
<organism evidence="3">
    <name type="scientific">Tuwongella immobilis</name>
    <dbReference type="NCBI Taxonomy" id="692036"/>
    <lineage>
        <taxon>Bacteria</taxon>
        <taxon>Pseudomonadati</taxon>
        <taxon>Planctomycetota</taxon>
        <taxon>Planctomycetia</taxon>
        <taxon>Gemmatales</taxon>
        <taxon>Gemmataceae</taxon>
        <taxon>Tuwongella</taxon>
    </lineage>
</organism>
<evidence type="ECO:0000313" key="4">
    <source>
        <dbReference type="Proteomes" id="UP000464378"/>
    </source>
</evidence>
<dbReference type="KEGG" id="tim:GMBLW1_49150"/>
<reference evidence="3" key="1">
    <citation type="submission" date="2019-04" db="EMBL/GenBank/DDBJ databases">
        <authorList>
            <consortium name="Science for Life Laboratories"/>
        </authorList>
    </citation>
    <scope>NUCLEOTIDE SEQUENCE</scope>
    <source>
        <strain evidence="3">MBLW1</strain>
    </source>
</reference>
<dbReference type="EMBL" id="LR593887">
    <property type="protein sequence ID" value="VTS05919.1"/>
    <property type="molecule type" value="Genomic_DNA"/>
</dbReference>
<dbReference type="InParanoid" id="A0A6C2YRJ0"/>
<evidence type="ECO:0000259" key="2">
    <source>
        <dbReference type="Pfam" id="PF08308"/>
    </source>
</evidence>
<dbReference type="EMBL" id="LR586016">
    <property type="protein sequence ID" value="VIP04278.1"/>
    <property type="molecule type" value="Genomic_DNA"/>
</dbReference>
<evidence type="ECO:0000256" key="1">
    <source>
        <dbReference type="SAM" id="MobiDB-lite"/>
    </source>
</evidence>
<feature type="compositionally biased region" description="Pro residues" evidence="1">
    <location>
        <begin position="210"/>
        <end position="233"/>
    </location>
</feature>
<feature type="domain" description="PEGA" evidence="2">
    <location>
        <begin position="34"/>
        <end position="80"/>
    </location>
</feature>